<feature type="transmembrane region" description="Helical" evidence="1">
    <location>
        <begin position="56"/>
        <end position="77"/>
    </location>
</feature>
<proteinExistence type="predicted"/>
<gene>
    <name evidence="2" type="ORF">BS47DRAFT_1307739</name>
</gene>
<keyword evidence="3" id="KW-1185">Reference proteome</keyword>
<protein>
    <recommendedName>
        <fullName evidence="4">Reverse transcriptase domain-containing protein</fullName>
    </recommendedName>
</protein>
<dbReference type="Gene3D" id="3.30.70.270">
    <property type="match status" value="1"/>
</dbReference>
<sequence>MLALHKCHVGYHSIQLLGQKVSQLGLSTNVEKIQAVTTLATPHHCKDLETFLGMAIYFATYIPCFSGITMPLFIRLVSHIALAQKEYHFDVLSWPERLKLGLMSNDDQKLNFDLILMVLTSNLTSTIVNGLNFKDLTIFSSRQGLYALMNNNSSTLIFTIYEGAIYECNKTKVFYFIILL</sequence>
<dbReference type="OrthoDB" id="3364103at2759"/>
<dbReference type="InterPro" id="IPR043502">
    <property type="entry name" value="DNA/RNA_pol_sf"/>
</dbReference>
<accession>A0A9P6AF41</accession>
<dbReference type="InterPro" id="IPR043128">
    <property type="entry name" value="Rev_trsase/Diguanyl_cyclase"/>
</dbReference>
<organism evidence="2 3">
    <name type="scientific">Hydnum rufescens UP504</name>
    <dbReference type="NCBI Taxonomy" id="1448309"/>
    <lineage>
        <taxon>Eukaryota</taxon>
        <taxon>Fungi</taxon>
        <taxon>Dikarya</taxon>
        <taxon>Basidiomycota</taxon>
        <taxon>Agaricomycotina</taxon>
        <taxon>Agaricomycetes</taxon>
        <taxon>Cantharellales</taxon>
        <taxon>Hydnaceae</taxon>
        <taxon>Hydnum</taxon>
    </lineage>
</organism>
<keyword evidence="1" id="KW-1133">Transmembrane helix</keyword>
<comment type="caution">
    <text evidence="2">The sequence shown here is derived from an EMBL/GenBank/DDBJ whole genome shotgun (WGS) entry which is preliminary data.</text>
</comment>
<dbReference type="EMBL" id="MU129201">
    <property type="protein sequence ID" value="KAF9504717.1"/>
    <property type="molecule type" value="Genomic_DNA"/>
</dbReference>
<evidence type="ECO:0000313" key="2">
    <source>
        <dbReference type="EMBL" id="KAF9504717.1"/>
    </source>
</evidence>
<dbReference type="SUPFAM" id="SSF56672">
    <property type="entry name" value="DNA/RNA polymerases"/>
    <property type="match status" value="1"/>
</dbReference>
<reference evidence="2" key="1">
    <citation type="journal article" date="2020" name="Nat. Commun.">
        <title>Large-scale genome sequencing of mycorrhizal fungi provides insights into the early evolution of symbiotic traits.</title>
        <authorList>
            <person name="Miyauchi S."/>
            <person name="Kiss E."/>
            <person name="Kuo A."/>
            <person name="Drula E."/>
            <person name="Kohler A."/>
            <person name="Sanchez-Garcia M."/>
            <person name="Morin E."/>
            <person name="Andreopoulos B."/>
            <person name="Barry K.W."/>
            <person name="Bonito G."/>
            <person name="Buee M."/>
            <person name="Carver A."/>
            <person name="Chen C."/>
            <person name="Cichocki N."/>
            <person name="Clum A."/>
            <person name="Culley D."/>
            <person name="Crous P.W."/>
            <person name="Fauchery L."/>
            <person name="Girlanda M."/>
            <person name="Hayes R.D."/>
            <person name="Keri Z."/>
            <person name="LaButti K."/>
            <person name="Lipzen A."/>
            <person name="Lombard V."/>
            <person name="Magnuson J."/>
            <person name="Maillard F."/>
            <person name="Murat C."/>
            <person name="Nolan M."/>
            <person name="Ohm R.A."/>
            <person name="Pangilinan J."/>
            <person name="Pereira M.F."/>
            <person name="Perotto S."/>
            <person name="Peter M."/>
            <person name="Pfister S."/>
            <person name="Riley R."/>
            <person name="Sitrit Y."/>
            <person name="Stielow J.B."/>
            <person name="Szollosi G."/>
            <person name="Zifcakova L."/>
            <person name="Stursova M."/>
            <person name="Spatafora J.W."/>
            <person name="Tedersoo L."/>
            <person name="Vaario L.M."/>
            <person name="Yamada A."/>
            <person name="Yan M."/>
            <person name="Wang P."/>
            <person name="Xu J."/>
            <person name="Bruns T."/>
            <person name="Baldrian P."/>
            <person name="Vilgalys R."/>
            <person name="Dunand C."/>
            <person name="Henrissat B."/>
            <person name="Grigoriev I.V."/>
            <person name="Hibbett D."/>
            <person name="Nagy L.G."/>
            <person name="Martin F.M."/>
        </authorList>
    </citation>
    <scope>NUCLEOTIDE SEQUENCE</scope>
    <source>
        <strain evidence="2">UP504</strain>
    </source>
</reference>
<keyword evidence="1" id="KW-0472">Membrane</keyword>
<evidence type="ECO:0000313" key="3">
    <source>
        <dbReference type="Proteomes" id="UP000886523"/>
    </source>
</evidence>
<keyword evidence="1" id="KW-0812">Transmembrane</keyword>
<evidence type="ECO:0008006" key="4">
    <source>
        <dbReference type="Google" id="ProtNLM"/>
    </source>
</evidence>
<name>A0A9P6AF41_9AGAM</name>
<evidence type="ECO:0000256" key="1">
    <source>
        <dbReference type="SAM" id="Phobius"/>
    </source>
</evidence>
<dbReference type="Proteomes" id="UP000886523">
    <property type="component" value="Unassembled WGS sequence"/>
</dbReference>
<dbReference type="AlphaFoldDB" id="A0A9P6AF41"/>